<evidence type="ECO:0000256" key="7">
    <source>
        <dbReference type="HAMAP-Rule" id="MF_00006"/>
    </source>
</evidence>
<dbReference type="InterPro" id="IPR029419">
    <property type="entry name" value="Arg_succ_lyase_C"/>
</dbReference>
<dbReference type="Pfam" id="PF14698">
    <property type="entry name" value="ASL_C2"/>
    <property type="match status" value="1"/>
</dbReference>
<comment type="subcellular location">
    <subcellularLocation>
        <location evidence="7">Cytoplasm</location>
    </subcellularLocation>
</comment>
<keyword evidence="4 7" id="KW-0055">Arginine biosynthesis</keyword>
<dbReference type="Gene3D" id="1.20.200.10">
    <property type="entry name" value="Fumarase/aspartase (Central domain)"/>
    <property type="match status" value="1"/>
</dbReference>
<dbReference type="EC" id="4.3.2.1" evidence="2 7"/>
<sequence>MRLWGTPEGSALDPAFERLNASLPFDRRLYPHDIRGSIAWARALARAGLLTPEERDAIIAGLEAVKAELDAGAFVFQPTDEDIHTAIERRLTERIGPVAGKLHTGRSRNDQVATDLRLFLMEAWPRLDQGLRGLEEALAAQAEAHLDLIMPGYTHLQRAQPIRYAHWCLAHAWAFERDRARLRDAYPRLATLPLGSGALSGTPFPIDREALARELGFRSLSPNSLDAVSDRDFVAEFLFIAAMIGIHLSRLAEDLILFASAEFGFIALDPAYTTGSSLMPQKRNPDALELARARAGRLVGHLTGFLTVLKGLPSGYNKDLQEDKEPVFDTVDTLEILLTVLSGLVRTMRPRPERMRQALEEAMLATELADYLVRKGVPFREAHRVISELVRESLRQAKPLSALPLELMRRHHPAFDAEVYTILDPEAAVERRSIPGGTARAAVEAQIQALRACLDRSFQESLSGARPDP</sequence>
<dbReference type="FunFam" id="1.20.200.10:FF:000015">
    <property type="entry name" value="argininosuccinate lyase isoform X2"/>
    <property type="match status" value="1"/>
</dbReference>
<evidence type="ECO:0000313" key="11">
    <source>
        <dbReference type="Proteomes" id="UP000236642"/>
    </source>
</evidence>
<feature type="domain" description="Argininosuccinate lyase C-terminal" evidence="9">
    <location>
        <begin position="363"/>
        <end position="430"/>
    </location>
</feature>
<dbReference type="CDD" id="cd01359">
    <property type="entry name" value="Argininosuccinate_lyase"/>
    <property type="match status" value="1"/>
</dbReference>
<dbReference type="FunFam" id="1.10.275.10:FF:000002">
    <property type="entry name" value="Argininosuccinate lyase"/>
    <property type="match status" value="1"/>
</dbReference>
<dbReference type="InterPro" id="IPR000362">
    <property type="entry name" value="Fumarate_lyase_fam"/>
</dbReference>
<dbReference type="PANTHER" id="PTHR43814:SF1">
    <property type="entry name" value="ARGININOSUCCINATE LYASE"/>
    <property type="match status" value="1"/>
</dbReference>
<comment type="pathway">
    <text evidence="1 7">Amino-acid biosynthesis; L-arginine biosynthesis; L-arginine from L-ornithine and carbamoyl phosphate: step 3/3.</text>
</comment>
<dbReference type="GO" id="GO:0004056">
    <property type="term" value="F:argininosuccinate lyase activity"/>
    <property type="evidence" value="ECO:0007669"/>
    <property type="project" value="UniProtKB-UniRule"/>
</dbReference>
<dbReference type="InterPro" id="IPR024083">
    <property type="entry name" value="Fumarase/histidase_N"/>
</dbReference>
<dbReference type="InterPro" id="IPR009049">
    <property type="entry name" value="Argininosuccinate_lyase"/>
</dbReference>
<accession>A0A2H5Y7U7</accession>
<dbReference type="Proteomes" id="UP000236642">
    <property type="component" value="Unassembled WGS sequence"/>
</dbReference>
<dbReference type="NCBIfam" id="TIGR00838">
    <property type="entry name" value="argH"/>
    <property type="match status" value="1"/>
</dbReference>
<comment type="similarity">
    <text evidence="7">Belongs to the lyase 1 family. Argininosuccinate lyase subfamily.</text>
</comment>
<dbReference type="PRINTS" id="PR00145">
    <property type="entry name" value="ARGSUCLYASE"/>
</dbReference>
<evidence type="ECO:0000259" key="9">
    <source>
        <dbReference type="Pfam" id="PF14698"/>
    </source>
</evidence>
<evidence type="ECO:0000256" key="3">
    <source>
        <dbReference type="ARBA" id="ARBA00022490"/>
    </source>
</evidence>
<dbReference type="InterPro" id="IPR008948">
    <property type="entry name" value="L-Aspartase-like"/>
</dbReference>
<dbReference type="InterPro" id="IPR022761">
    <property type="entry name" value="Fumarate_lyase_N"/>
</dbReference>
<comment type="catalytic activity">
    <reaction evidence="7">
        <text>2-(N(omega)-L-arginino)succinate = fumarate + L-arginine</text>
        <dbReference type="Rhea" id="RHEA:24020"/>
        <dbReference type="ChEBI" id="CHEBI:29806"/>
        <dbReference type="ChEBI" id="CHEBI:32682"/>
        <dbReference type="ChEBI" id="CHEBI:57472"/>
        <dbReference type="EC" id="4.3.2.1"/>
    </reaction>
</comment>
<dbReference type="AlphaFoldDB" id="A0A2H5Y7U7"/>
<organism evidence="10 11">
    <name type="scientific">Candidatus Thermoflexus japonica</name>
    <dbReference type="NCBI Taxonomy" id="2035417"/>
    <lineage>
        <taxon>Bacteria</taxon>
        <taxon>Bacillati</taxon>
        <taxon>Chloroflexota</taxon>
        <taxon>Thermoflexia</taxon>
        <taxon>Thermoflexales</taxon>
        <taxon>Thermoflexaceae</taxon>
        <taxon>Thermoflexus</taxon>
    </lineage>
</organism>
<keyword evidence="3 7" id="KW-0963">Cytoplasm</keyword>
<reference evidence="11" key="1">
    <citation type="submission" date="2017-09" db="EMBL/GenBank/DDBJ databases">
        <title>Metaegenomics of thermophilic ammonia-oxidizing enrichment culture.</title>
        <authorList>
            <person name="Kato S."/>
            <person name="Suzuki K."/>
        </authorList>
    </citation>
    <scope>NUCLEOTIDE SEQUENCE [LARGE SCALE GENOMIC DNA]</scope>
</reference>
<gene>
    <name evidence="7 10" type="primary">argH</name>
    <name evidence="10" type="ORF">HRbin22_01759</name>
</gene>
<evidence type="ECO:0000256" key="5">
    <source>
        <dbReference type="ARBA" id="ARBA00022605"/>
    </source>
</evidence>
<keyword evidence="5 7" id="KW-0028">Amino-acid biosynthesis</keyword>
<dbReference type="FunFam" id="1.10.40.30:FF:000001">
    <property type="entry name" value="Argininosuccinate lyase"/>
    <property type="match status" value="1"/>
</dbReference>
<dbReference type="HAMAP" id="MF_00006">
    <property type="entry name" value="Arg_succ_lyase"/>
    <property type="match status" value="1"/>
</dbReference>
<dbReference type="PROSITE" id="PS00163">
    <property type="entry name" value="FUMARATE_LYASES"/>
    <property type="match status" value="1"/>
</dbReference>
<evidence type="ECO:0000256" key="1">
    <source>
        <dbReference type="ARBA" id="ARBA00004941"/>
    </source>
</evidence>
<dbReference type="Gene3D" id="1.10.275.10">
    <property type="entry name" value="Fumarase/aspartase (N-terminal domain)"/>
    <property type="match status" value="1"/>
</dbReference>
<evidence type="ECO:0000256" key="6">
    <source>
        <dbReference type="ARBA" id="ARBA00023239"/>
    </source>
</evidence>
<dbReference type="EMBL" id="BEHY01000046">
    <property type="protein sequence ID" value="GBD09503.1"/>
    <property type="molecule type" value="Genomic_DNA"/>
</dbReference>
<dbReference type="GO" id="GO:0005829">
    <property type="term" value="C:cytosol"/>
    <property type="evidence" value="ECO:0007669"/>
    <property type="project" value="TreeGrafter"/>
</dbReference>
<comment type="caution">
    <text evidence="10">The sequence shown here is derived from an EMBL/GenBank/DDBJ whole genome shotgun (WGS) entry which is preliminary data.</text>
</comment>
<dbReference type="Gene3D" id="1.10.40.30">
    <property type="entry name" value="Fumarase/aspartase (C-terminal domain)"/>
    <property type="match status" value="1"/>
</dbReference>
<dbReference type="PANTHER" id="PTHR43814">
    <property type="entry name" value="ARGININOSUCCINATE LYASE"/>
    <property type="match status" value="1"/>
</dbReference>
<feature type="domain" description="Fumarate lyase N-terminal" evidence="8">
    <location>
        <begin position="11"/>
        <end position="300"/>
    </location>
</feature>
<keyword evidence="6 7" id="KW-0456">Lyase</keyword>
<dbReference type="InterPro" id="IPR020557">
    <property type="entry name" value="Fumarate_lyase_CS"/>
</dbReference>
<protein>
    <recommendedName>
        <fullName evidence="2 7">Argininosuccinate lyase</fullName>
        <shortName evidence="7">ASAL</shortName>
        <ecNumber evidence="2 7">4.3.2.1</ecNumber>
    </recommendedName>
    <alternativeName>
        <fullName evidence="7">Arginosuccinase</fullName>
    </alternativeName>
</protein>
<dbReference type="GO" id="GO:0042450">
    <property type="term" value="P:L-arginine biosynthetic process via ornithine"/>
    <property type="evidence" value="ECO:0007669"/>
    <property type="project" value="UniProtKB-UniRule"/>
</dbReference>
<evidence type="ECO:0000313" key="10">
    <source>
        <dbReference type="EMBL" id="GBD09503.1"/>
    </source>
</evidence>
<dbReference type="PRINTS" id="PR00149">
    <property type="entry name" value="FUMRATELYASE"/>
</dbReference>
<evidence type="ECO:0000256" key="2">
    <source>
        <dbReference type="ARBA" id="ARBA00012338"/>
    </source>
</evidence>
<name>A0A2H5Y7U7_9CHLR</name>
<proteinExistence type="inferred from homology"/>
<evidence type="ECO:0000259" key="8">
    <source>
        <dbReference type="Pfam" id="PF00206"/>
    </source>
</evidence>
<evidence type="ECO:0000256" key="4">
    <source>
        <dbReference type="ARBA" id="ARBA00022571"/>
    </source>
</evidence>
<dbReference type="SUPFAM" id="SSF48557">
    <property type="entry name" value="L-aspartase-like"/>
    <property type="match status" value="1"/>
</dbReference>
<dbReference type="UniPathway" id="UPA00068">
    <property type="reaction ID" value="UER00114"/>
</dbReference>
<dbReference type="Pfam" id="PF00206">
    <property type="entry name" value="Lyase_1"/>
    <property type="match status" value="1"/>
</dbReference>